<dbReference type="Proteomes" id="UP000308488">
    <property type="component" value="Unassembled WGS sequence"/>
</dbReference>
<evidence type="ECO:0000313" key="2">
    <source>
        <dbReference type="EMBL" id="TKV66672.1"/>
    </source>
</evidence>
<dbReference type="Gene3D" id="2.20.25.110">
    <property type="entry name" value="S-adenosyl-L-methionine-dependent methyltransferases"/>
    <property type="match status" value="1"/>
</dbReference>
<dbReference type="Pfam" id="PF13649">
    <property type="entry name" value="Methyltransf_25"/>
    <property type="match status" value="1"/>
</dbReference>
<keyword evidence="3" id="KW-1185">Reference proteome</keyword>
<accession>A0A4U6R1M7</accession>
<dbReference type="InterPro" id="IPR041698">
    <property type="entry name" value="Methyltransf_25"/>
</dbReference>
<dbReference type="SUPFAM" id="SSF53335">
    <property type="entry name" value="S-adenosyl-L-methionine-dependent methyltransferases"/>
    <property type="match status" value="1"/>
</dbReference>
<dbReference type="RefSeq" id="WP_137434095.1">
    <property type="nucleotide sequence ID" value="NZ_JANRHC010000004.1"/>
</dbReference>
<dbReference type="CDD" id="cd02440">
    <property type="entry name" value="AdoMet_MTases"/>
    <property type="match status" value="1"/>
</dbReference>
<organism evidence="2 3">
    <name type="scientific">Marinobacter panjinensis</name>
    <dbReference type="NCBI Taxonomy" id="2576384"/>
    <lineage>
        <taxon>Bacteria</taxon>
        <taxon>Pseudomonadati</taxon>
        <taxon>Pseudomonadota</taxon>
        <taxon>Gammaproteobacteria</taxon>
        <taxon>Pseudomonadales</taxon>
        <taxon>Marinobacteraceae</taxon>
        <taxon>Marinobacter</taxon>
    </lineage>
</organism>
<comment type="caution">
    <text evidence="2">The sequence shown here is derived from an EMBL/GenBank/DDBJ whole genome shotgun (WGS) entry which is preliminary data.</text>
</comment>
<dbReference type="OrthoDB" id="9772751at2"/>
<dbReference type="Gene3D" id="3.40.50.150">
    <property type="entry name" value="Vaccinia Virus protein VP39"/>
    <property type="match status" value="1"/>
</dbReference>
<sequence length="241" mass="27046">MATQQEHYEQLLADIYCWMMGGFASGLAKNVHFFEQHAITPGGSGLAINLGAGCGFQSIPLARLGFCVTAIDTSEDLLRELQNNAAGLDIQTVRDDLINFDHYTTGRVELITCMTDTLLHLESKDKVRRLFEKVATSLETAGKCILTFRDLSAEVFGTDRFIPVQSDDSRIFTCFLEFEPETVKINDIVYRKEEGKWLLSKSDYRKLRLSREWVEHQLVEAGLSNVETKVDGGLVTIIATK</sequence>
<reference evidence="2 3" key="1">
    <citation type="submission" date="2019-05" db="EMBL/GenBank/DDBJ databases">
        <title>Marinobacter panjinensis sp. nov., a moderately halophilic bacterium isolated from sea tidal flat environment.</title>
        <authorList>
            <person name="Yang W."/>
            <person name="An M."/>
            <person name="He W."/>
            <person name="Luo X."/>
            <person name="Zhu L."/>
            <person name="Chen G."/>
            <person name="Zhang Y."/>
            <person name="Wang Y."/>
        </authorList>
    </citation>
    <scope>NUCLEOTIDE SEQUENCE [LARGE SCALE GENOMIC DNA]</scope>
    <source>
        <strain evidence="2 3">PJ-16</strain>
    </source>
</reference>
<evidence type="ECO:0000313" key="3">
    <source>
        <dbReference type="Proteomes" id="UP000308488"/>
    </source>
</evidence>
<dbReference type="GO" id="GO:0008168">
    <property type="term" value="F:methyltransferase activity"/>
    <property type="evidence" value="ECO:0007669"/>
    <property type="project" value="UniProtKB-KW"/>
</dbReference>
<dbReference type="GO" id="GO:0032259">
    <property type="term" value="P:methylation"/>
    <property type="evidence" value="ECO:0007669"/>
    <property type="project" value="UniProtKB-KW"/>
</dbReference>
<dbReference type="AlphaFoldDB" id="A0A4U6R1M7"/>
<evidence type="ECO:0000259" key="1">
    <source>
        <dbReference type="Pfam" id="PF13649"/>
    </source>
</evidence>
<gene>
    <name evidence="2" type="ORF">FDP08_00490</name>
</gene>
<protein>
    <submittedName>
        <fullName evidence="2">Class I SAM-dependent methyltransferase</fullName>
    </submittedName>
</protein>
<keyword evidence="2" id="KW-0489">Methyltransferase</keyword>
<proteinExistence type="predicted"/>
<keyword evidence="2" id="KW-0808">Transferase</keyword>
<dbReference type="InterPro" id="IPR029063">
    <property type="entry name" value="SAM-dependent_MTases_sf"/>
</dbReference>
<feature type="domain" description="Methyltransferase" evidence="1">
    <location>
        <begin position="49"/>
        <end position="142"/>
    </location>
</feature>
<name>A0A4U6R1M7_9GAMM</name>
<dbReference type="EMBL" id="SZYH01000001">
    <property type="protein sequence ID" value="TKV66672.1"/>
    <property type="molecule type" value="Genomic_DNA"/>
</dbReference>